<dbReference type="Gene3D" id="1.10.260.40">
    <property type="entry name" value="lambda repressor-like DNA-binding domains"/>
    <property type="match status" value="1"/>
</dbReference>
<proteinExistence type="predicted"/>
<dbReference type="SUPFAM" id="SSF47413">
    <property type="entry name" value="lambda repressor-like DNA-binding domains"/>
    <property type="match status" value="1"/>
</dbReference>
<dbReference type="eggNOG" id="COG1609">
    <property type="taxonomic scope" value="Bacteria"/>
</dbReference>
<dbReference type="RefSeq" id="WP_006592095.1">
    <property type="nucleotide sequence ID" value="NZ_BAHD01000022.1"/>
</dbReference>
<keyword evidence="2" id="KW-0805">Transcription regulation</keyword>
<dbReference type="PROSITE" id="PS50932">
    <property type="entry name" value="HTH_LACI_2"/>
    <property type="match status" value="1"/>
</dbReference>
<dbReference type="InterPro" id="IPR046335">
    <property type="entry name" value="LacI/GalR-like_sensor"/>
</dbReference>
<sequence>MSPRTKLADVAARAGVSLSAVSLVINGKDAGNIAADTRERILTAARELDYRPNSVAQSLRRQRSHALGLVTDHIATSPFAGRIVAGAMDVAAANGYVLLLVDTDTQHEREQQAIAELTRRQVDGLLYATMGHIQLAALPSTTLPLVLANCYIPEAVAPAVIPDDIGGGRRAAEHLLRLGHRRIVMLSGPGAEAGDAGNISGPLREKGFRAALESAGHPEPAAAVRIFGWDMDDGYRGAMSVLADASGRPLPPNERPTAIFAITDRAASGVAFAAATLGLRVPHDLSLVGFDDQEHLAERLTPPLTTLALPHRAMGEQAATILLDQLSGTPPEPNLLRLLQCPLIERASTTAPAD</sequence>
<evidence type="ECO:0000256" key="1">
    <source>
        <dbReference type="ARBA" id="ARBA00022491"/>
    </source>
</evidence>
<dbReference type="SMART" id="SM00354">
    <property type="entry name" value="HTH_LACI"/>
    <property type="match status" value="1"/>
</dbReference>
<protein>
    <submittedName>
        <fullName evidence="6">Putative LacI family transcriptional regulator</fullName>
    </submittedName>
</protein>
<evidence type="ECO:0000313" key="7">
    <source>
        <dbReference type="Proteomes" id="UP000008366"/>
    </source>
</evidence>
<evidence type="ECO:0000256" key="2">
    <source>
        <dbReference type="ARBA" id="ARBA00023015"/>
    </source>
</evidence>
<evidence type="ECO:0000256" key="4">
    <source>
        <dbReference type="ARBA" id="ARBA00023163"/>
    </source>
</evidence>
<dbReference type="CDD" id="cd01392">
    <property type="entry name" value="HTH_LacI"/>
    <property type="match status" value="1"/>
</dbReference>
<keyword evidence="7" id="KW-1185">Reference proteome</keyword>
<dbReference type="GO" id="GO:0000976">
    <property type="term" value="F:transcription cis-regulatory region binding"/>
    <property type="evidence" value="ECO:0007669"/>
    <property type="project" value="TreeGrafter"/>
</dbReference>
<name>K6VH81_9MICO</name>
<dbReference type="InterPro" id="IPR010982">
    <property type="entry name" value="Lambda_DNA-bd_dom_sf"/>
</dbReference>
<dbReference type="CDD" id="cd06288">
    <property type="entry name" value="PBP1_sucrose_transcription_regulator"/>
    <property type="match status" value="1"/>
</dbReference>
<dbReference type="STRING" id="1184609.KILIM_022_00490"/>
<gene>
    <name evidence="6" type="ORF">KILIM_022_00490</name>
</gene>
<feature type="domain" description="HTH lacI-type" evidence="5">
    <location>
        <begin position="5"/>
        <end position="61"/>
    </location>
</feature>
<accession>K6VH81</accession>
<dbReference type="EMBL" id="BAHD01000022">
    <property type="protein sequence ID" value="GAB95563.1"/>
    <property type="molecule type" value="Genomic_DNA"/>
</dbReference>
<dbReference type="Proteomes" id="UP000008366">
    <property type="component" value="Unassembled WGS sequence"/>
</dbReference>
<dbReference type="OrthoDB" id="9798934at2"/>
<dbReference type="InterPro" id="IPR000843">
    <property type="entry name" value="HTH_LacI"/>
</dbReference>
<evidence type="ECO:0000313" key="6">
    <source>
        <dbReference type="EMBL" id="GAB95563.1"/>
    </source>
</evidence>
<dbReference type="SUPFAM" id="SSF53822">
    <property type="entry name" value="Periplasmic binding protein-like I"/>
    <property type="match status" value="1"/>
</dbReference>
<dbReference type="GO" id="GO:0003700">
    <property type="term" value="F:DNA-binding transcription factor activity"/>
    <property type="evidence" value="ECO:0007669"/>
    <property type="project" value="TreeGrafter"/>
</dbReference>
<keyword evidence="4" id="KW-0804">Transcription</keyword>
<dbReference type="PANTHER" id="PTHR30146">
    <property type="entry name" value="LACI-RELATED TRANSCRIPTIONAL REPRESSOR"/>
    <property type="match status" value="1"/>
</dbReference>
<keyword evidence="1" id="KW-0678">Repressor</keyword>
<evidence type="ECO:0000259" key="5">
    <source>
        <dbReference type="PROSITE" id="PS50932"/>
    </source>
</evidence>
<dbReference type="InterPro" id="IPR028082">
    <property type="entry name" value="Peripla_BP_I"/>
</dbReference>
<dbReference type="PROSITE" id="PS00356">
    <property type="entry name" value="HTH_LACI_1"/>
    <property type="match status" value="1"/>
</dbReference>
<dbReference type="PANTHER" id="PTHR30146:SF148">
    <property type="entry name" value="HTH-TYPE TRANSCRIPTIONAL REPRESSOR PURR-RELATED"/>
    <property type="match status" value="1"/>
</dbReference>
<dbReference type="Gene3D" id="3.40.50.2300">
    <property type="match status" value="2"/>
</dbReference>
<dbReference type="AlphaFoldDB" id="K6VH81"/>
<keyword evidence="3" id="KW-0238">DNA-binding</keyword>
<organism evidence="6 7">
    <name type="scientific">Kineosphaera limosa NBRC 100340</name>
    <dbReference type="NCBI Taxonomy" id="1184609"/>
    <lineage>
        <taxon>Bacteria</taxon>
        <taxon>Bacillati</taxon>
        <taxon>Actinomycetota</taxon>
        <taxon>Actinomycetes</taxon>
        <taxon>Micrococcales</taxon>
        <taxon>Dermatophilaceae</taxon>
        <taxon>Kineosphaera</taxon>
    </lineage>
</organism>
<evidence type="ECO:0000256" key="3">
    <source>
        <dbReference type="ARBA" id="ARBA00023125"/>
    </source>
</evidence>
<reference evidence="6 7" key="1">
    <citation type="submission" date="2012-08" db="EMBL/GenBank/DDBJ databases">
        <title>Whole genome shotgun sequence of Kineosphaera limosa NBRC 100340.</title>
        <authorList>
            <person name="Yoshida I."/>
            <person name="Isaki S."/>
            <person name="Hosoyama A."/>
            <person name="Tsuchikane K."/>
            <person name="Katsumata H."/>
            <person name="Ando Y."/>
            <person name="Ohji S."/>
            <person name="Hamada M."/>
            <person name="Tamura T."/>
            <person name="Yamazoe A."/>
            <person name="Yamazaki S."/>
            <person name="Fujita N."/>
        </authorList>
    </citation>
    <scope>NUCLEOTIDE SEQUENCE [LARGE SCALE GENOMIC DNA]</scope>
    <source>
        <strain evidence="6 7">NBRC 100340</strain>
    </source>
</reference>
<dbReference type="Pfam" id="PF13377">
    <property type="entry name" value="Peripla_BP_3"/>
    <property type="match status" value="1"/>
</dbReference>
<dbReference type="Pfam" id="PF00356">
    <property type="entry name" value="LacI"/>
    <property type="match status" value="1"/>
</dbReference>
<comment type="caution">
    <text evidence="6">The sequence shown here is derived from an EMBL/GenBank/DDBJ whole genome shotgun (WGS) entry which is preliminary data.</text>
</comment>